<feature type="active site" description="Proton donor" evidence="11 12">
    <location>
        <position position="205"/>
    </location>
</feature>
<dbReference type="GO" id="GO:0000015">
    <property type="term" value="C:phosphopyruvate hydratase complex"/>
    <property type="evidence" value="ECO:0007669"/>
    <property type="project" value="InterPro"/>
</dbReference>
<evidence type="ECO:0000256" key="11">
    <source>
        <dbReference type="HAMAP-Rule" id="MF_00318"/>
    </source>
</evidence>
<evidence type="ECO:0000256" key="7">
    <source>
        <dbReference type="ARBA" id="ARBA00022842"/>
    </source>
</evidence>
<sequence length="419" mass="44878">MSVKIERIRGYEVLDSRGNPTVRAEVLLSDGSLGAASVPSGASTGMFEAVELRDGEGRYNGKGVRKAVSNVNHVLAPALIAQGTLDQYRIDRCMCRLDGTANKSALGANAMLAVSWAAARAAARHYHMPLYRYVGGIYANVLPVPMMNILNGGAHASNNVDIQEIMVMPRGASSFREGLQMGTEIYHALGGVLKGRGLATTVGDEGGFAPNLASDEDAIACVLEAIEKAGYSTSDVQIALDAAASEWYENGKYRLPKRGTEYDTEGMSDYWEQLCKTYPICSIEDPLGEQDWTGWSKLTSRLGACVQLVGDDLFVTNTEHLSRGISEHAANALLVKCNQIGTLSEALDAIGMAKSAGYRTILSHRSGETEDTTIADLAVAVGAGQIKTGAPCRTDRVAKYNRLLRIESELGSAARYGRM</sequence>
<feature type="binding site" evidence="13">
    <location>
        <position position="164"/>
    </location>
    <ligand>
        <name>substrate</name>
    </ligand>
</feature>
<dbReference type="PRINTS" id="PR00148">
    <property type="entry name" value="ENOLASE"/>
</dbReference>
<feature type="domain" description="Enolase C-terminal TIM barrel" evidence="15">
    <location>
        <begin position="139"/>
        <end position="418"/>
    </location>
</feature>
<evidence type="ECO:0000256" key="9">
    <source>
        <dbReference type="ARBA" id="ARBA00023239"/>
    </source>
</evidence>
<dbReference type="InterPro" id="IPR020810">
    <property type="entry name" value="Enolase_C"/>
</dbReference>
<dbReference type="InterPro" id="IPR036849">
    <property type="entry name" value="Enolase-like_C_sf"/>
</dbReference>
<comment type="function">
    <text evidence="11">Catalyzes the reversible conversion of 2-phosphoglycerate (2-PG) into phosphoenolpyruvate (PEP). It is essential for the degradation of carbohydrates via glycolysis.</text>
</comment>
<evidence type="ECO:0000313" key="17">
    <source>
        <dbReference type="EMBL" id="CBL17619.1"/>
    </source>
</evidence>
<keyword evidence="9 11" id="KW-0456">Lyase</keyword>
<keyword evidence="11" id="KW-0963">Cytoplasm</keyword>
<evidence type="ECO:0000256" key="6">
    <source>
        <dbReference type="ARBA" id="ARBA00022723"/>
    </source>
</evidence>
<feature type="binding site" evidence="13">
    <location>
        <position position="387"/>
    </location>
    <ligand>
        <name>substrate</name>
    </ligand>
</feature>
<dbReference type="SUPFAM" id="SSF51604">
    <property type="entry name" value="Enolase C-terminal domain-like"/>
    <property type="match status" value="1"/>
</dbReference>
<dbReference type="BioCyc" id="RCHA213810:RUM_RS07425-MONOMER"/>
<feature type="active site" description="Proton acceptor" evidence="11 12">
    <location>
        <position position="336"/>
    </location>
</feature>
<feature type="binding site" evidence="11">
    <location>
        <position position="365"/>
    </location>
    <ligand>
        <name>(2R)-2-phosphoglycerate</name>
        <dbReference type="ChEBI" id="CHEBI:58289"/>
    </ligand>
</feature>
<protein>
    <recommendedName>
        <fullName evidence="4 11">Enolase</fullName>
        <ecNumber evidence="3 11">4.2.1.11</ecNumber>
    </recommendedName>
    <alternativeName>
        <fullName evidence="11">2-phospho-D-glycerate hydro-lyase</fullName>
    </alternativeName>
    <alternativeName>
        <fullName evidence="11">2-phosphoglycerate dehydratase</fullName>
    </alternativeName>
</protein>
<evidence type="ECO:0000256" key="4">
    <source>
        <dbReference type="ARBA" id="ARBA00017068"/>
    </source>
</evidence>
<dbReference type="CDD" id="cd03313">
    <property type="entry name" value="enolase"/>
    <property type="match status" value="1"/>
</dbReference>
<dbReference type="InterPro" id="IPR029017">
    <property type="entry name" value="Enolase-like_N"/>
</dbReference>
<dbReference type="GeneID" id="83156244"/>
<feature type="binding site" evidence="11">
    <location>
        <position position="336"/>
    </location>
    <ligand>
        <name>(2R)-2-phosphoglycerate</name>
        <dbReference type="ChEBI" id="CHEBI:58289"/>
    </ligand>
</feature>
<evidence type="ECO:0000259" key="16">
    <source>
        <dbReference type="SMART" id="SM01193"/>
    </source>
</evidence>
<evidence type="ECO:0000256" key="3">
    <source>
        <dbReference type="ARBA" id="ARBA00012058"/>
    </source>
</evidence>
<dbReference type="Gene3D" id="3.20.20.120">
    <property type="entry name" value="Enolase-like C-terminal domain"/>
    <property type="match status" value="1"/>
</dbReference>
<dbReference type="InterPro" id="IPR020811">
    <property type="entry name" value="Enolase_N"/>
</dbReference>
<dbReference type="InterPro" id="IPR000941">
    <property type="entry name" value="Enolase"/>
</dbReference>
<dbReference type="EC" id="4.2.1.11" evidence="3 11"/>
<dbReference type="HAMAP" id="MF_00318">
    <property type="entry name" value="Enolase"/>
    <property type="match status" value="1"/>
</dbReference>
<dbReference type="NCBIfam" id="TIGR01060">
    <property type="entry name" value="eno"/>
    <property type="match status" value="1"/>
</dbReference>
<feature type="binding site" evidence="11">
    <location>
        <position position="387"/>
    </location>
    <ligand>
        <name>(2R)-2-phosphoglycerate</name>
        <dbReference type="ChEBI" id="CHEBI:58289"/>
    </ligand>
</feature>
<comment type="pathway">
    <text evidence="1 11">Carbohydrate degradation; glycolysis; pyruvate from D-glyceraldehyde 3-phosphate: step 4/5.</text>
</comment>
<keyword evidence="5 11" id="KW-0964">Secreted</keyword>
<dbReference type="PANTHER" id="PTHR11902">
    <property type="entry name" value="ENOLASE"/>
    <property type="match status" value="1"/>
</dbReference>
<comment type="catalytic activity">
    <reaction evidence="10">
        <text>(2R)-2-phosphoglycerate = phosphoenolpyruvate + H2O</text>
        <dbReference type="Rhea" id="RHEA:10164"/>
        <dbReference type="ChEBI" id="CHEBI:15377"/>
        <dbReference type="ChEBI" id="CHEBI:58289"/>
        <dbReference type="ChEBI" id="CHEBI:58702"/>
        <dbReference type="EC" id="4.2.1.11"/>
    </reaction>
    <physiologicalReaction direction="left-to-right" evidence="10">
        <dbReference type="Rhea" id="RHEA:10165"/>
    </physiologicalReaction>
</comment>
<dbReference type="SFLD" id="SFLDS00001">
    <property type="entry name" value="Enolase"/>
    <property type="match status" value="1"/>
</dbReference>
<comment type="similarity">
    <text evidence="2 11">Belongs to the enolase family.</text>
</comment>
<dbReference type="UniPathway" id="UPA00109">
    <property type="reaction ID" value="UER00187"/>
</dbReference>
<dbReference type="GO" id="GO:0004634">
    <property type="term" value="F:phosphopyruvate hydratase activity"/>
    <property type="evidence" value="ECO:0007669"/>
    <property type="project" value="UniProtKB-UniRule"/>
</dbReference>
<dbReference type="SMART" id="SM01193">
    <property type="entry name" value="Enolase_N"/>
    <property type="match status" value="1"/>
</dbReference>
<gene>
    <name evidence="11" type="primary">eno</name>
    <name evidence="17" type="ordered locus">RUM_15250</name>
</gene>
<dbReference type="Pfam" id="PF03952">
    <property type="entry name" value="Enolase_N"/>
    <property type="match status" value="1"/>
</dbReference>
<feature type="binding site" evidence="13">
    <location>
        <position position="311"/>
    </location>
    <ligand>
        <name>substrate</name>
    </ligand>
</feature>
<evidence type="ECO:0000256" key="14">
    <source>
        <dbReference type="PIRSR" id="PIRSR001400-3"/>
    </source>
</evidence>
<dbReference type="GO" id="GO:0000287">
    <property type="term" value="F:magnesium ion binding"/>
    <property type="evidence" value="ECO:0007669"/>
    <property type="project" value="UniProtKB-UniRule"/>
</dbReference>
<feature type="binding site" evidence="11 14">
    <location>
        <position position="284"/>
    </location>
    <ligand>
        <name>Mg(2+)</name>
        <dbReference type="ChEBI" id="CHEBI:18420"/>
    </ligand>
</feature>
<dbReference type="GO" id="GO:0009986">
    <property type="term" value="C:cell surface"/>
    <property type="evidence" value="ECO:0007669"/>
    <property type="project" value="UniProtKB-SubCell"/>
</dbReference>
<keyword evidence="18" id="KW-1185">Reference proteome</keyword>
<keyword evidence="6 11" id="KW-0479">Metal-binding</keyword>
<evidence type="ECO:0000256" key="2">
    <source>
        <dbReference type="ARBA" id="ARBA00009604"/>
    </source>
</evidence>
<dbReference type="SUPFAM" id="SSF54826">
    <property type="entry name" value="Enolase N-terminal domain-like"/>
    <property type="match status" value="1"/>
</dbReference>
<dbReference type="SFLD" id="SFLDF00002">
    <property type="entry name" value="enolase"/>
    <property type="match status" value="1"/>
</dbReference>
<feature type="domain" description="Enolase N-terminal" evidence="16">
    <location>
        <begin position="5"/>
        <end position="134"/>
    </location>
</feature>
<dbReference type="InterPro" id="IPR020809">
    <property type="entry name" value="Enolase_CS"/>
</dbReference>
<feature type="binding site" evidence="11">
    <location>
        <position position="163"/>
    </location>
    <ligand>
        <name>(2R)-2-phosphoglycerate</name>
        <dbReference type="ChEBI" id="CHEBI:58289"/>
    </ligand>
</feature>
<dbReference type="Proteomes" id="UP000007054">
    <property type="component" value="Chromosome"/>
</dbReference>
<reference evidence="17 18" key="1">
    <citation type="submission" date="2010-03" db="EMBL/GenBank/DDBJ databases">
        <title>The genome sequence of Ruminococcus sp. 18P13.</title>
        <authorList>
            <consortium name="metaHIT consortium -- http://www.metahit.eu/"/>
            <person name="Pajon A."/>
            <person name="Turner K."/>
            <person name="Parkhill J."/>
            <person name="Bernalier A."/>
        </authorList>
    </citation>
    <scope>NUCLEOTIDE SEQUENCE [LARGE SCALE GENOMIC DNA]</scope>
    <source>
        <strain evidence="18">DSM 18848 / JCM 17042 / 18P13</strain>
    </source>
</reference>
<dbReference type="Pfam" id="PF00113">
    <property type="entry name" value="Enolase_C"/>
    <property type="match status" value="1"/>
</dbReference>
<dbReference type="SMART" id="SM01192">
    <property type="entry name" value="Enolase_C"/>
    <property type="match status" value="1"/>
</dbReference>
<proteinExistence type="inferred from homology"/>
<comment type="cofactor">
    <cofactor evidence="11">
        <name>Mg(2+)</name>
        <dbReference type="ChEBI" id="CHEBI:18420"/>
    </cofactor>
    <text evidence="11">Binds a second Mg(2+) ion via substrate during catalysis.</text>
</comment>
<feature type="binding site" evidence="13">
    <location>
        <position position="155"/>
    </location>
    <ligand>
        <name>substrate</name>
    </ligand>
</feature>
<dbReference type="GO" id="GO:0005576">
    <property type="term" value="C:extracellular region"/>
    <property type="evidence" value="ECO:0007669"/>
    <property type="project" value="UniProtKB-SubCell"/>
</dbReference>
<evidence type="ECO:0000259" key="15">
    <source>
        <dbReference type="SMART" id="SM01192"/>
    </source>
</evidence>
<evidence type="ECO:0000313" key="18">
    <source>
        <dbReference type="Proteomes" id="UP000007054"/>
    </source>
</evidence>
<evidence type="ECO:0000256" key="12">
    <source>
        <dbReference type="PIRSR" id="PIRSR001400-1"/>
    </source>
</evidence>
<dbReference type="Gene3D" id="3.30.390.10">
    <property type="entry name" value="Enolase-like, N-terminal domain"/>
    <property type="match status" value="1"/>
</dbReference>
<evidence type="ECO:0000256" key="5">
    <source>
        <dbReference type="ARBA" id="ARBA00022525"/>
    </source>
</evidence>
<dbReference type="STRING" id="213810.RUM_15250"/>
<keyword evidence="7 11" id="KW-0460">Magnesium</keyword>
<name>D4LDC4_RUMC1</name>
<evidence type="ECO:0000256" key="8">
    <source>
        <dbReference type="ARBA" id="ARBA00023152"/>
    </source>
</evidence>
<feature type="binding site" evidence="11 14">
    <location>
        <position position="311"/>
    </location>
    <ligand>
        <name>Mg(2+)</name>
        <dbReference type="ChEBI" id="CHEBI:18420"/>
    </ligand>
</feature>
<dbReference type="AlphaFoldDB" id="D4LDC4"/>
<dbReference type="GO" id="GO:0006096">
    <property type="term" value="P:glycolytic process"/>
    <property type="evidence" value="ECO:0007669"/>
    <property type="project" value="UniProtKB-UniRule"/>
</dbReference>
<feature type="binding site" evidence="11 14">
    <location>
        <position position="241"/>
    </location>
    <ligand>
        <name>Mg(2+)</name>
        <dbReference type="ChEBI" id="CHEBI:18420"/>
    </ligand>
</feature>
<dbReference type="PANTHER" id="PTHR11902:SF1">
    <property type="entry name" value="ENOLASE"/>
    <property type="match status" value="1"/>
</dbReference>
<accession>D4LDC4</accession>
<dbReference type="SFLD" id="SFLDG00178">
    <property type="entry name" value="enolase"/>
    <property type="match status" value="1"/>
</dbReference>
<comment type="cofactor">
    <cofactor evidence="14">
        <name>Mg(2+)</name>
        <dbReference type="ChEBI" id="CHEBI:18420"/>
    </cofactor>
    <text evidence="14">Mg(2+) is required for catalysis and for stabilizing the dimer.</text>
</comment>
<keyword evidence="8 11" id="KW-0324">Glycolysis</keyword>
<dbReference type="PIRSF" id="PIRSF001400">
    <property type="entry name" value="Enolase"/>
    <property type="match status" value="1"/>
</dbReference>
<dbReference type="HOGENOM" id="CLU_031223_2_1_9"/>
<dbReference type="PROSITE" id="PS00164">
    <property type="entry name" value="ENOLASE"/>
    <property type="match status" value="1"/>
</dbReference>
<organism evidence="17 18">
    <name type="scientific">Ruminococcus champanellensis (strain DSM 18848 / JCM 17042 / KCTC 15320 / 18P13)</name>
    <dbReference type="NCBI Taxonomy" id="213810"/>
    <lineage>
        <taxon>Bacteria</taxon>
        <taxon>Bacillati</taxon>
        <taxon>Bacillota</taxon>
        <taxon>Clostridia</taxon>
        <taxon>Eubacteriales</taxon>
        <taxon>Oscillospiraceae</taxon>
        <taxon>Ruminococcus</taxon>
    </lineage>
</organism>
<dbReference type="KEGG" id="rch:RUM_15250"/>
<dbReference type="RefSeq" id="WP_015558525.1">
    <property type="nucleotide sequence ID" value="NC_021039.1"/>
</dbReference>
<feature type="binding site" evidence="13">
    <location>
        <begin position="363"/>
        <end position="366"/>
    </location>
    <ligand>
        <name>substrate</name>
    </ligand>
</feature>
<feature type="binding site" evidence="11">
    <location>
        <position position="366"/>
    </location>
    <ligand>
        <name>(2R)-2-phosphoglycerate</name>
        <dbReference type="ChEBI" id="CHEBI:58289"/>
    </ligand>
</feature>
<evidence type="ECO:0000256" key="13">
    <source>
        <dbReference type="PIRSR" id="PIRSR001400-2"/>
    </source>
</evidence>
<evidence type="ECO:0000256" key="10">
    <source>
        <dbReference type="ARBA" id="ARBA00048951"/>
    </source>
</evidence>
<dbReference type="EMBL" id="FP929052">
    <property type="protein sequence ID" value="CBL17619.1"/>
    <property type="molecule type" value="Genomic_DNA"/>
</dbReference>
<evidence type="ECO:0000256" key="1">
    <source>
        <dbReference type="ARBA" id="ARBA00005031"/>
    </source>
</evidence>
<dbReference type="PATRIC" id="fig|213810.4.peg.1423"/>
<feature type="binding site" evidence="13">
    <location>
        <position position="284"/>
    </location>
    <ligand>
        <name>substrate</name>
    </ligand>
</feature>
<comment type="subcellular location">
    <subcellularLocation>
        <location evidence="11">Cytoplasm</location>
    </subcellularLocation>
    <subcellularLocation>
        <location evidence="11">Secreted</location>
    </subcellularLocation>
    <subcellularLocation>
        <location evidence="11">Cell surface</location>
    </subcellularLocation>
    <text evidence="11">Fractions of enolase are present in both the cytoplasm and on the cell surface.</text>
</comment>